<dbReference type="AlphaFoldDB" id="A0A1R0GQK9"/>
<proteinExistence type="predicted"/>
<protein>
    <submittedName>
        <fullName evidence="1">Uncharacterized protein</fullName>
    </submittedName>
</protein>
<accession>A0A1R0GQK9</accession>
<dbReference type="EMBL" id="LSSL01004834">
    <property type="protein sequence ID" value="OLY79182.1"/>
    <property type="molecule type" value="Genomic_DNA"/>
</dbReference>
<sequence>MILEDFNMNVPCESNFIYRLGLSHQEAEVTNSPGFRYNKGKIGRMIDHVFYSGLSGRENCPLNDADMDLKQISEGLIGTVWT</sequence>
<keyword evidence="2" id="KW-1185">Reference proteome</keyword>
<evidence type="ECO:0000313" key="2">
    <source>
        <dbReference type="Proteomes" id="UP000187455"/>
    </source>
</evidence>
<comment type="caution">
    <text evidence="1">The sequence shown here is derived from an EMBL/GenBank/DDBJ whole genome shotgun (WGS) entry which is preliminary data.</text>
</comment>
<evidence type="ECO:0000313" key="1">
    <source>
        <dbReference type="EMBL" id="OLY79182.1"/>
    </source>
</evidence>
<dbReference type="Proteomes" id="UP000187455">
    <property type="component" value="Unassembled WGS sequence"/>
</dbReference>
<name>A0A1R0GQK9_9FUNG</name>
<reference evidence="1 2" key="1">
    <citation type="journal article" date="2016" name="Mol. Biol. Evol.">
        <title>Genome-Wide Survey of Gut Fungi (Harpellales) Reveals the First Horizontally Transferred Ubiquitin Gene from a Mosquito Host.</title>
        <authorList>
            <person name="Wang Y."/>
            <person name="White M.M."/>
            <person name="Kvist S."/>
            <person name="Moncalvo J.M."/>
        </authorList>
    </citation>
    <scope>NUCLEOTIDE SEQUENCE [LARGE SCALE GENOMIC DNA]</scope>
    <source>
        <strain evidence="1 2">ALG-7-W6</strain>
    </source>
</reference>
<gene>
    <name evidence="1" type="ORF">AYI68_g6757</name>
</gene>
<organism evidence="1 2">
    <name type="scientific">Smittium mucronatum</name>
    <dbReference type="NCBI Taxonomy" id="133383"/>
    <lineage>
        <taxon>Eukaryota</taxon>
        <taxon>Fungi</taxon>
        <taxon>Fungi incertae sedis</taxon>
        <taxon>Zoopagomycota</taxon>
        <taxon>Kickxellomycotina</taxon>
        <taxon>Harpellomycetes</taxon>
        <taxon>Harpellales</taxon>
        <taxon>Legeriomycetaceae</taxon>
        <taxon>Smittium</taxon>
    </lineage>
</organism>